<evidence type="ECO:0000313" key="6">
    <source>
        <dbReference type="Proteomes" id="UP000005481"/>
    </source>
</evidence>
<dbReference type="STRING" id="861450.HMPREF0080_01726"/>
<name>G9YJ81_9FIRM</name>
<dbReference type="CDD" id="cd05299">
    <property type="entry name" value="CtBP_dh"/>
    <property type="match status" value="1"/>
</dbReference>
<keyword evidence="6" id="KW-1185">Reference proteome</keyword>
<dbReference type="eggNOG" id="COG1052">
    <property type="taxonomic scope" value="Bacteria"/>
</dbReference>
<dbReference type="InterPro" id="IPR036291">
    <property type="entry name" value="NAD(P)-bd_dom_sf"/>
</dbReference>
<organism evidence="5 6">
    <name type="scientific">Anaeroglobus geminatus F0357</name>
    <dbReference type="NCBI Taxonomy" id="861450"/>
    <lineage>
        <taxon>Bacteria</taxon>
        <taxon>Bacillati</taxon>
        <taxon>Bacillota</taxon>
        <taxon>Negativicutes</taxon>
        <taxon>Veillonellales</taxon>
        <taxon>Veillonellaceae</taxon>
        <taxon>Anaeroglobus</taxon>
    </lineage>
</organism>
<comment type="caution">
    <text evidence="5">The sequence shown here is derived from an EMBL/GenBank/DDBJ whole genome shotgun (WGS) entry which is preliminary data.</text>
</comment>
<evidence type="ECO:0000259" key="4">
    <source>
        <dbReference type="Pfam" id="PF02826"/>
    </source>
</evidence>
<dbReference type="InterPro" id="IPR050418">
    <property type="entry name" value="D-iso_2-hydroxyacid_DH_PdxB"/>
</dbReference>
<reference evidence="5 6" key="1">
    <citation type="submission" date="2011-08" db="EMBL/GenBank/DDBJ databases">
        <authorList>
            <person name="Weinstock G."/>
            <person name="Sodergren E."/>
            <person name="Clifton S."/>
            <person name="Fulton L."/>
            <person name="Fulton B."/>
            <person name="Courtney L."/>
            <person name="Fronick C."/>
            <person name="Harrison M."/>
            <person name="Strong C."/>
            <person name="Farmer C."/>
            <person name="Delahaunty K."/>
            <person name="Markovic C."/>
            <person name="Hall O."/>
            <person name="Minx P."/>
            <person name="Tomlinson C."/>
            <person name="Mitreva M."/>
            <person name="Hou S."/>
            <person name="Chen J."/>
            <person name="Wollam A."/>
            <person name="Pepin K.H."/>
            <person name="Johnson M."/>
            <person name="Bhonagiri V."/>
            <person name="Zhang X."/>
            <person name="Suruliraj S."/>
            <person name="Warren W."/>
            <person name="Chinwalla A."/>
            <person name="Mardis E.R."/>
            <person name="Wilson R.K."/>
        </authorList>
    </citation>
    <scope>NUCLEOTIDE SEQUENCE [LARGE SCALE GENOMIC DNA]</scope>
    <source>
        <strain evidence="5 6">F0357</strain>
    </source>
</reference>
<dbReference type="EMBL" id="AGCJ01000075">
    <property type="protein sequence ID" value="EHM38789.1"/>
    <property type="molecule type" value="Genomic_DNA"/>
</dbReference>
<dbReference type="InterPro" id="IPR006140">
    <property type="entry name" value="D-isomer_DH_NAD-bd"/>
</dbReference>
<evidence type="ECO:0000256" key="3">
    <source>
        <dbReference type="ARBA" id="ARBA00023027"/>
    </source>
</evidence>
<dbReference type="OrthoDB" id="9805416at2"/>
<gene>
    <name evidence="5" type="ORF">HMPREF0080_01726</name>
</gene>
<dbReference type="PROSITE" id="PS00065">
    <property type="entry name" value="D_2_HYDROXYACID_DH_1"/>
    <property type="match status" value="1"/>
</dbReference>
<protein>
    <submittedName>
        <fullName evidence="5">Putative glycerate dehydrogenase</fullName>
    </submittedName>
</protein>
<dbReference type="InterPro" id="IPR043322">
    <property type="entry name" value="CtBP"/>
</dbReference>
<dbReference type="InterPro" id="IPR029752">
    <property type="entry name" value="D-isomer_DH_CS1"/>
</dbReference>
<dbReference type="HOGENOM" id="CLU_019796_1_3_9"/>
<evidence type="ECO:0000256" key="1">
    <source>
        <dbReference type="ARBA" id="ARBA00005854"/>
    </source>
</evidence>
<dbReference type="Pfam" id="PF02826">
    <property type="entry name" value="2-Hacid_dh_C"/>
    <property type="match status" value="1"/>
</dbReference>
<dbReference type="Gene3D" id="3.40.50.720">
    <property type="entry name" value="NAD(P)-binding Rossmann-like Domain"/>
    <property type="match status" value="2"/>
</dbReference>
<proteinExistence type="inferred from homology"/>
<dbReference type="GO" id="GO:0003714">
    <property type="term" value="F:transcription corepressor activity"/>
    <property type="evidence" value="ECO:0007669"/>
    <property type="project" value="InterPro"/>
</dbReference>
<sequence length="322" mass="36262">MYHIRVLTGHQDEDDFGERLSDIAEVEYCSAAEDEELIERLEDADIVICEDEPLSGAVLKELDDLKLIIVLGEDASNLDLMAAAERHIKVLCLSDYFEEDVADHTCAMILSLLRQIPEYASDVRNNGRWQFGSVPWPLHRVSANLIGIVGFGRVGQLVAARLKPFGCNLQAYDPFVSEKIMLEHDVRPVDFDKLLKTSDLITLHLPLEESTRNMFQEEQMETMKKGAMLVNCGSGGLVDEAALYHAVDDGHIRSAALDTLTMEHPSAMFLEMLGRPEFLLTPDVRAHSLEAEKEKYDDAERYIRLFVEGKYDGIPFITSSEE</sequence>
<keyword evidence="3" id="KW-0520">NAD</keyword>
<comment type="similarity">
    <text evidence="1">Belongs to the D-isomer specific 2-hydroxyacid dehydrogenase family.</text>
</comment>
<evidence type="ECO:0000313" key="5">
    <source>
        <dbReference type="EMBL" id="EHM38789.1"/>
    </source>
</evidence>
<dbReference type="PANTHER" id="PTHR43761">
    <property type="entry name" value="D-ISOMER SPECIFIC 2-HYDROXYACID DEHYDROGENASE FAMILY PROTEIN (AFU_ORTHOLOGUE AFUA_1G13630)"/>
    <property type="match status" value="1"/>
</dbReference>
<accession>G9YJ81</accession>
<evidence type="ECO:0000256" key="2">
    <source>
        <dbReference type="ARBA" id="ARBA00023002"/>
    </source>
</evidence>
<dbReference type="PATRIC" id="fig|861450.3.peg.1595"/>
<feature type="domain" description="D-isomer specific 2-hydroxyacid dehydrogenase NAD-binding" evidence="4">
    <location>
        <begin position="107"/>
        <end position="282"/>
    </location>
</feature>
<keyword evidence="2" id="KW-0560">Oxidoreductase</keyword>
<dbReference type="GO" id="GO:0051287">
    <property type="term" value="F:NAD binding"/>
    <property type="evidence" value="ECO:0007669"/>
    <property type="project" value="InterPro"/>
</dbReference>
<dbReference type="AlphaFoldDB" id="G9YJ81"/>
<dbReference type="RefSeq" id="WP_006790695.1">
    <property type="nucleotide sequence ID" value="NZ_JH417605.1"/>
</dbReference>
<dbReference type="SUPFAM" id="SSF51735">
    <property type="entry name" value="NAD(P)-binding Rossmann-fold domains"/>
    <property type="match status" value="1"/>
</dbReference>
<dbReference type="SUPFAM" id="SSF52283">
    <property type="entry name" value="Formate/glycerate dehydrogenase catalytic domain-like"/>
    <property type="match status" value="1"/>
</dbReference>
<dbReference type="Proteomes" id="UP000005481">
    <property type="component" value="Unassembled WGS sequence"/>
</dbReference>
<dbReference type="PANTHER" id="PTHR43761:SF1">
    <property type="entry name" value="D-ISOMER SPECIFIC 2-HYDROXYACID DEHYDROGENASE CATALYTIC DOMAIN-CONTAINING PROTEIN-RELATED"/>
    <property type="match status" value="1"/>
</dbReference>
<dbReference type="GO" id="GO:0016616">
    <property type="term" value="F:oxidoreductase activity, acting on the CH-OH group of donors, NAD or NADP as acceptor"/>
    <property type="evidence" value="ECO:0007669"/>
    <property type="project" value="InterPro"/>
</dbReference>